<protein>
    <submittedName>
        <fullName evidence="2">Uncharacterized protein</fullName>
    </submittedName>
</protein>
<dbReference type="EMBL" id="BOOQ01000031">
    <property type="protein sequence ID" value="GII48399.1"/>
    <property type="molecule type" value="Genomic_DNA"/>
</dbReference>
<evidence type="ECO:0000256" key="1">
    <source>
        <dbReference type="SAM" id="MobiDB-lite"/>
    </source>
</evidence>
<reference evidence="2" key="1">
    <citation type="submission" date="2021-01" db="EMBL/GenBank/DDBJ databases">
        <title>Whole genome shotgun sequence of Planotetraspora silvatica NBRC 100141.</title>
        <authorList>
            <person name="Komaki H."/>
            <person name="Tamura T."/>
        </authorList>
    </citation>
    <scope>NUCLEOTIDE SEQUENCE</scope>
    <source>
        <strain evidence="2">NBRC 100141</strain>
    </source>
</reference>
<keyword evidence="3" id="KW-1185">Reference proteome</keyword>
<accession>A0A8J3UM44</accession>
<dbReference type="AlphaFoldDB" id="A0A8J3UM44"/>
<dbReference type="Proteomes" id="UP000644610">
    <property type="component" value="Unassembled WGS sequence"/>
</dbReference>
<feature type="region of interest" description="Disordered" evidence="1">
    <location>
        <begin position="1"/>
        <end position="78"/>
    </location>
</feature>
<gene>
    <name evidence="2" type="ORF">Psi02_48230</name>
</gene>
<name>A0A8J3UM44_9ACTN</name>
<feature type="compositionally biased region" description="Basic and acidic residues" evidence="1">
    <location>
        <begin position="10"/>
        <end position="22"/>
    </location>
</feature>
<evidence type="ECO:0000313" key="3">
    <source>
        <dbReference type="Proteomes" id="UP000644610"/>
    </source>
</evidence>
<proteinExistence type="predicted"/>
<comment type="caution">
    <text evidence="2">The sequence shown here is derived from an EMBL/GenBank/DDBJ whole genome shotgun (WGS) entry which is preliminary data.</text>
</comment>
<sequence length="106" mass="12187">MDVPPVFERGVAHRFDPEERHRDTQRHRPRERQLLNRPVPPHRADFGRSSTGHGDTPLLGTRRESATAAQADPARCGRGRFGGFGGLREISQCQRLYIVDFYYDRT</sequence>
<organism evidence="2 3">
    <name type="scientific">Planotetraspora silvatica</name>
    <dbReference type="NCBI Taxonomy" id="234614"/>
    <lineage>
        <taxon>Bacteria</taxon>
        <taxon>Bacillati</taxon>
        <taxon>Actinomycetota</taxon>
        <taxon>Actinomycetes</taxon>
        <taxon>Streptosporangiales</taxon>
        <taxon>Streptosporangiaceae</taxon>
        <taxon>Planotetraspora</taxon>
    </lineage>
</organism>
<evidence type="ECO:0000313" key="2">
    <source>
        <dbReference type="EMBL" id="GII48399.1"/>
    </source>
</evidence>